<dbReference type="InterPro" id="IPR019734">
    <property type="entry name" value="TPR_rpt"/>
</dbReference>
<keyword evidence="1" id="KW-0802">TPR repeat</keyword>
<dbReference type="PANTHER" id="PTHR48433:SF1">
    <property type="entry name" value="OUTER ENVELOPE PROTEIN 61-LIKE"/>
    <property type="match status" value="1"/>
</dbReference>
<accession>A0AAN9F3T5</accession>
<evidence type="ECO:0000256" key="1">
    <source>
        <dbReference type="PROSITE-ProRule" id="PRU00339"/>
    </source>
</evidence>
<dbReference type="SUPFAM" id="SSF48452">
    <property type="entry name" value="TPR-like"/>
    <property type="match status" value="1"/>
</dbReference>
<organism evidence="3 4">
    <name type="scientific">Crotalaria pallida</name>
    <name type="common">Smooth rattlebox</name>
    <name type="synonym">Crotalaria striata</name>
    <dbReference type="NCBI Taxonomy" id="3830"/>
    <lineage>
        <taxon>Eukaryota</taxon>
        <taxon>Viridiplantae</taxon>
        <taxon>Streptophyta</taxon>
        <taxon>Embryophyta</taxon>
        <taxon>Tracheophyta</taxon>
        <taxon>Spermatophyta</taxon>
        <taxon>Magnoliopsida</taxon>
        <taxon>eudicotyledons</taxon>
        <taxon>Gunneridae</taxon>
        <taxon>Pentapetalae</taxon>
        <taxon>rosids</taxon>
        <taxon>fabids</taxon>
        <taxon>Fabales</taxon>
        <taxon>Fabaceae</taxon>
        <taxon>Papilionoideae</taxon>
        <taxon>50 kb inversion clade</taxon>
        <taxon>genistoids sensu lato</taxon>
        <taxon>core genistoids</taxon>
        <taxon>Crotalarieae</taxon>
        <taxon>Crotalaria</taxon>
    </lineage>
</organism>
<dbReference type="PROSITE" id="PS50005">
    <property type="entry name" value="TPR"/>
    <property type="match status" value="1"/>
</dbReference>
<gene>
    <name evidence="3" type="ORF">RIF29_21967</name>
</gene>
<feature type="transmembrane region" description="Helical" evidence="2">
    <location>
        <begin position="279"/>
        <end position="303"/>
    </location>
</feature>
<dbReference type="PANTHER" id="PTHR48433">
    <property type="entry name" value="OUTER ENVELOPE PROTEIN 61-LIKE"/>
    <property type="match status" value="1"/>
</dbReference>
<dbReference type="Gene3D" id="1.25.40.10">
    <property type="entry name" value="Tetratricopeptide repeat domain"/>
    <property type="match status" value="1"/>
</dbReference>
<keyword evidence="4" id="KW-1185">Reference proteome</keyword>
<dbReference type="InterPro" id="IPR053319">
    <property type="entry name" value="OEP61"/>
</dbReference>
<reference evidence="3 4" key="1">
    <citation type="submission" date="2024-01" db="EMBL/GenBank/DDBJ databases">
        <title>The genomes of 5 underutilized Papilionoideae crops provide insights into root nodulation and disease resistanc.</title>
        <authorList>
            <person name="Yuan L."/>
        </authorList>
    </citation>
    <scope>NUCLEOTIDE SEQUENCE [LARGE SCALE GENOMIC DNA]</scope>
    <source>
        <strain evidence="3">ZHUSHIDOU_FW_LH</strain>
        <tissue evidence="3">Leaf</tissue>
    </source>
</reference>
<dbReference type="SMART" id="SM00028">
    <property type="entry name" value="TPR"/>
    <property type="match status" value="3"/>
</dbReference>
<keyword evidence="2" id="KW-0812">Transmembrane</keyword>
<protein>
    <submittedName>
        <fullName evidence="3">Uncharacterized protein</fullName>
    </submittedName>
</protein>
<evidence type="ECO:0000313" key="3">
    <source>
        <dbReference type="EMBL" id="KAK7269247.1"/>
    </source>
</evidence>
<evidence type="ECO:0000256" key="2">
    <source>
        <dbReference type="SAM" id="Phobius"/>
    </source>
</evidence>
<comment type="caution">
    <text evidence="3">The sequence shown here is derived from an EMBL/GenBank/DDBJ whole genome shotgun (WGS) entry which is preliminary data.</text>
</comment>
<dbReference type="Proteomes" id="UP001372338">
    <property type="component" value="Unassembled WGS sequence"/>
</dbReference>
<keyword evidence="2" id="KW-0472">Membrane</keyword>
<keyword evidence="2" id="KW-1133">Transmembrane helix</keyword>
<dbReference type="AlphaFoldDB" id="A0AAN9F3T5"/>
<dbReference type="InterPro" id="IPR011990">
    <property type="entry name" value="TPR-like_helical_dom_sf"/>
</dbReference>
<feature type="repeat" description="TPR" evidence="1">
    <location>
        <begin position="105"/>
        <end position="138"/>
    </location>
</feature>
<sequence length="371" mass="40758">MKCNSICLRTPQLCKTCCCLVYHVPLWINLKILQGNELHNQGKFDDALQKYQLAKENIKEIPPFQSRKLLLACSLNLMSCYLKTRQYDECIKEGSEVLAYDAKNLKALYRRGQAYKELGLLNDAATDFSMALEVSPDDDTIAELLRDTKEMLTNGGGQQHAPREIRIAKDLATMVPDLEPSGLHLLSVADNSTFVVDIAAKECSATVAEAPMAPPFTSPPRTAATTTLSLSSCNSRQLLLLCTPSLAKGAAGSLLRCSWFVTGSLLRCSWFASSLLPCWFAAGSTVAAWILAGSIRCLFVVVVMKTKTRRSDGDGASGTSWFQGNCPYRGHSTSLDRKEADIKNRILYGFTLPSHLTLKNFEGLDLGKLDN</sequence>
<dbReference type="EMBL" id="JAYWIO010000004">
    <property type="protein sequence ID" value="KAK7269247.1"/>
    <property type="molecule type" value="Genomic_DNA"/>
</dbReference>
<evidence type="ECO:0000313" key="4">
    <source>
        <dbReference type="Proteomes" id="UP001372338"/>
    </source>
</evidence>
<proteinExistence type="predicted"/>
<name>A0AAN9F3T5_CROPI</name>